<feature type="domain" description="Asl1-like glycosyl hydrolase catalytic" evidence="2">
    <location>
        <begin position="49"/>
        <end position="267"/>
    </location>
</feature>
<dbReference type="PANTHER" id="PTHR34154:SF10">
    <property type="entry name" value="ASL1-LIKE GLYCOSYL HYDROLASE CATALYTIC DOMAIN-CONTAINING PROTEIN"/>
    <property type="match status" value="1"/>
</dbReference>
<name>A0A9Q8Z725_CURCL</name>
<dbReference type="SUPFAM" id="SSF51445">
    <property type="entry name" value="(Trans)glycosidases"/>
    <property type="match status" value="1"/>
</dbReference>
<organism evidence="3 4">
    <name type="scientific">Curvularia clavata</name>
    <dbReference type="NCBI Taxonomy" id="95742"/>
    <lineage>
        <taxon>Eukaryota</taxon>
        <taxon>Fungi</taxon>
        <taxon>Dikarya</taxon>
        <taxon>Ascomycota</taxon>
        <taxon>Pezizomycotina</taxon>
        <taxon>Dothideomycetes</taxon>
        <taxon>Pleosporomycetidae</taxon>
        <taxon>Pleosporales</taxon>
        <taxon>Pleosporineae</taxon>
        <taxon>Pleosporaceae</taxon>
        <taxon>Curvularia</taxon>
    </lineage>
</organism>
<proteinExistence type="predicted"/>
<evidence type="ECO:0000313" key="3">
    <source>
        <dbReference type="EMBL" id="USP77204.1"/>
    </source>
</evidence>
<evidence type="ECO:0000256" key="1">
    <source>
        <dbReference type="SAM" id="SignalP"/>
    </source>
</evidence>
<keyword evidence="4" id="KW-1185">Reference proteome</keyword>
<dbReference type="Proteomes" id="UP001056012">
    <property type="component" value="Chromosome 3"/>
</dbReference>
<dbReference type="AlphaFoldDB" id="A0A9Q8Z725"/>
<sequence>MLTSTFIMALAGLSTLTEASPLLPRGGGKRGLAFPKQHNGVPGSQWTHMLADSSKITWMYDWEAVIDGNAPDLEYVPLLHSNQDWCASTWANNVANARKNYKVSHILSFNEPDQVGGGGSNMDVGTAVDTHKRLIQPLASEGLRIGSPAVTNANEPNKGINWLKSFMSGCSDCQIDFVVAHYYAWDKPQDFKDYLTKFHDTFNKPVWVTEFGVTEGNADKFLQDVLPWLDAQPWIERYAYHMVAPSDANQYLISADGASLSNAGRVYATA</sequence>
<accession>A0A9Q8Z725</accession>
<dbReference type="Gene3D" id="3.20.20.80">
    <property type="entry name" value="Glycosidases"/>
    <property type="match status" value="1"/>
</dbReference>
<evidence type="ECO:0000259" key="2">
    <source>
        <dbReference type="Pfam" id="PF11790"/>
    </source>
</evidence>
<feature type="signal peptide" evidence="1">
    <location>
        <begin position="1"/>
        <end position="19"/>
    </location>
</feature>
<dbReference type="PANTHER" id="PTHR34154">
    <property type="entry name" value="ALKALI-SENSITIVE LINKAGE PROTEIN 1"/>
    <property type="match status" value="1"/>
</dbReference>
<dbReference type="VEuPathDB" id="FungiDB:yc1106_04478"/>
<evidence type="ECO:0000313" key="4">
    <source>
        <dbReference type="Proteomes" id="UP001056012"/>
    </source>
</evidence>
<dbReference type="EMBL" id="CP089276">
    <property type="protein sequence ID" value="USP77204.1"/>
    <property type="molecule type" value="Genomic_DNA"/>
</dbReference>
<dbReference type="OrthoDB" id="5985073at2759"/>
<protein>
    <submittedName>
        <fullName evidence="3">Glycoside hydrolase family 128 protein</fullName>
    </submittedName>
</protein>
<dbReference type="GO" id="GO:0016787">
    <property type="term" value="F:hydrolase activity"/>
    <property type="evidence" value="ECO:0007669"/>
    <property type="project" value="UniProtKB-KW"/>
</dbReference>
<reference evidence="3" key="1">
    <citation type="submission" date="2021-12" db="EMBL/GenBank/DDBJ databases">
        <title>Curvularia clavata genome.</title>
        <authorList>
            <person name="Cao Y."/>
        </authorList>
    </citation>
    <scope>NUCLEOTIDE SEQUENCE</scope>
    <source>
        <strain evidence="3">Yc1106</strain>
    </source>
</reference>
<gene>
    <name evidence="3" type="ORF">yc1106_04478</name>
</gene>
<dbReference type="InterPro" id="IPR017853">
    <property type="entry name" value="GH"/>
</dbReference>
<dbReference type="InterPro" id="IPR053183">
    <property type="entry name" value="ASL1"/>
</dbReference>
<dbReference type="GO" id="GO:0009277">
    <property type="term" value="C:fungal-type cell wall"/>
    <property type="evidence" value="ECO:0007669"/>
    <property type="project" value="TreeGrafter"/>
</dbReference>
<dbReference type="Pfam" id="PF11790">
    <property type="entry name" value="Glyco_hydro_cc"/>
    <property type="match status" value="1"/>
</dbReference>
<dbReference type="InterPro" id="IPR024655">
    <property type="entry name" value="Asl1_glyco_hydro_catalytic"/>
</dbReference>
<keyword evidence="3" id="KW-0378">Hydrolase</keyword>
<keyword evidence="1" id="KW-0732">Signal</keyword>
<feature type="chain" id="PRO_5040424980" evidence="1">
    <location>
        <begin position="20"/>
        <end position="270"/>
    </location>
</feature>
<dbReference type="GO" id="GO:0071966">
    <property type="term" value="P:fungal-type cell wall polysaccharide metabolic process"/>
    <property type="evidence" value="ECO:0007669"/>
    <property type="project" value="TreeGrafter"/>
</dbReference>